<evidence type="ECO:0000313" key="2">
    <source>
        <dbReference type="Proteomes" id="UP000053675"/>
    </source>
</evidence>
<name>A0A084UBN3_9HYPH</name>
<proteinExistence type="predicted"/>
<evidence type="ECO:0000313" key="1">
    <source>
        <dbReference type="EMBL" id="KFB10369.1"/>
    </source>
</evidence>
<dbReference type="RefSeq" id="WP_036481095.1">
    <property type="nucleotide sequence ID" value="NZ_JMQM01000001.1"/>
</dbReference>
<sequence length="73" mass="8112">MPATSTYQAAGAALSKALNGPSLAELEASLHHAERELFCADYIDNTERAFREKAHWRKRVADLKAQIAERRAS</sequence>
<reference evidence="1 2" key="1">
    <citation type="submission" date="2014-05" db="EMBL/GenBank/DDBJ databases">
        <title>Draft Genome Sequence of Nitratireductor basaltis Strain UMTGB225, A Marine Bacterium Isolated from Green Barrel Tunicate.</title>
        <authorList>
            <person name="Gan H.Y."/>
        </authorList>
    </citation>
    <scope>NUCLEOTIDE SEQUENCE [LARGE SCALE GENOMIC DNA]</scope>
    <source>
        <strain evidence="1 2">UMTGB225</strain>
    </source>
</reference>
<gene>
    <name evidence="1" type="ORF">EL18_01400</name>
</gene>
<accession>A0A084UBN3</accession>
<dbReference type="Proteomes" id="UP000053675">
    <property type="component" value="Unassembled WGS sequence"/>
</dbReference>
<dbReference type="STRING" id="472175.EL18_01400"/>
<dbReference type="EMBL" id="JMQM01000001">
    <property type="protein sequence ID" value="KFB10369.1"/>
    <property type="molecule type" value="Genomic_DNA"/>
</dbReference>
<organism evidence="1 2">
    <name type="scientific">Nitratireductor basaltis</name>
    <dbReference type="NCBI Taxonomy" id="472175"/>
    <lineage>
        <taxon>Bacteria</taxon>
        <taxon>Pseudomonadati</taxon>
        <taxon>Pseudomonadota</taxon>
        <taxon>Alphaproteobacteria</taxon>
        <taxon>Hyphomicrobiales</taxon>
        <taxon>Phyllobacteriaceae</taxon>
        <taxon>Nitratireductor</taxon>
    </lineage>
</organism>
<keyword evidence="2" id="KW-1185">Reference proteome</keyword>
<protein>
    <submittedName>
        <fullName evidence="1">Uncharacterized protein</fullName>
    </submittedName>
</protein>
<comment type="caution">
    <text evidence="1">The sequence shown here is derived from an EMBL/GenBank/DDBJ whole genome shotgun (WGS) entry which is preliminary data.</text>
</comment>
<dbReference type="AlphaFoldDB" id="A0A084UBN3"/>
<dbReference type="PATRIC" id="fig|472175.3.peg.1415"/>